<evidence type="ECO:0000313" key="2">
    <source>
        <dbReference type="Proteomes" id="UP001058974"/>
    </source>
</evidence>
<organism evidence="1 2">
    <name type="scientific">Pisum sativum</name>
    <name type="common">Garden pea</name>
    <name type="synonym">Lathyrus oleraceus</name>
    <dbReference type="NCBI Taxonomy" id="3888"/>
    <lineage>
        <taxon>Eukaryota</taxon>
        <taxon>Viridiplantae</taxon>
        <taxon>Streptophyta</taxon>
        <taxon>Embryophyta</taxon>
        <taxon>Tracheophyta</taxon>
        <taxon>Spermatophyta</taxon>
        <taxon>Magnoliopsida</taxon>
        <taxon>eudicotyledons</taxon>
        <taxon>Gunneridae</taxon>
        <taxon>Pentapetalae</taxon>
        <taxon>rosids</taxon>
        <taxon>fabids</taxon>
        <taxon>Fabales</taxon>
        <taxon>Fabaceae</taxon>
        <taxon>Papilionoideae</taxon>
        <taxon>50 kb inversion clade</taxon>
        <taxon>NPAAA clade</taxon>
        <taxon>Hologalegina</taxon>
        <taxon>IRL clade</taxon>
        <taxon>Fabeae</taxon>
        <taxon>Lathyrus</taxon>
    </lineage>
</organism>
<dbReference type="Gene3D" id="3.60.10.10">
    <property type="entry name" value="Endonuclease/exonuclease/phosphatase"/>
    <property type="match status" value="1"/>
</dbReference>
<reference evidence="1 2" key="1">
    <citation type="journal article" date="2022" name="Nat. Genet.">
        <title>Improved pea reference genome and pan-genome highlight genomic features and evolutionary characteristics.</title>
        <authorList>
            <person name="Yang T."/>
            <person name="Liu R."/>
            <person name="Luo Y."/>
            <person name="Hu S."/>
            <person name="Wang D."/>
            <person name="Wang C."/>
            <person name="Pandey M.K."/>
            <person name="Ge S."/>
            <person name="Xu Q."/>
            <person name="Li N."/>
            <person name="Li G."/>
            <person name="Huang Y."/>
            <person name="Saxena R.K."/>
            <person name="Ji Y."/>
            <person name="Li M."/>
            <person name="Yan X."/>
            <person name="He Y."/>
            <person name="Liu Y."/>
            <person name="Wang X."/>
            <person name="Xiang C."/>
            <person name="Varshney R.K."/>
            <person name="Ding H."/>
            <person name="Gao S."/>
            <person name="Zong X."/>
        </authorList>
    </citation>
    <scope>NUCLEOTIDE SEQUENCE [LARGE SCALE GENOMIC DNA]</scope>
    <source>
        <strain evidence="1 2">cv. Zhongwan 6</strain>
    </source>
</reference>
<dbReference type="EMBL" id="JAMSHJ010000005">
    <property type="protein sequence ID" value="KAI5409334.1"/>
    <property type="molecule type" value="Genomic_DNA"/>
</dbReference>
<comment type="caution">
    <text evidence="1">The sequence shown here is derived from an EMBL/GenBank/DDBJ whole genome shotgun (WGS) entry which is preliminary data.</text>
</comment>
<keyword evidence="2" id="KW-1185">Reference proteome</keyword>
<sequence>MTDEWTTKKLQVSYARVIIEVDVTTKLKIKITIRYPNGAQSYIRSRLRMKTTFYNLCNTVRHECKKKEQHRKEKPIQKQVWEPKKDTHQFIYCEVYHLDGTISHNLTMIYAHNQSSQRRKLWEDIKNCDKNIQGPWKVIGDFNNVLDVDDGIGERDIQALEFSDLEEMMAEVRGCTSMKLEVATHLVK</sequence>
<name>A0A9D4WUG0_PEA</name>
<gene>
    <name evidence="1" type="ORF">KIW84_054947</name>
</gene>
<dbReference type="AlphaFoldDB" id="A0A9D4WUG0"/>
<dbReference type="InterPro" id="IPR036691">
    <property type="entry name" value="Endo/exonu/phosph_ase_sf"/>
</dbReference>
<accession>A0A9D4WUG0</accession>
<protein>
    <submittedName>
        <fullName evidence="1">Uncharacterized protein</fullName>
    </submittedName>
</protein>
<evidence type="ECO:0000313" key="1">
    <source>
        <dbReference type="EMBL" id="KAI5409334.1"/>
    </source>
</evidence>
<dbReference type="PANTHER" id="PTHR33233:SF17">
    <property type="entry name" value="DUF4283 DOMAIN-CONTAINING PROTEIN"/>
    <property type="match status" value="1"/>
</dbReference>
<dbReference type="PANTHER" id="PTHR33233">
    <property type="entry name" value="ENDONUCLEASE/EXONUCLEASE/PHOSPHATASE"/>
    <property type="match status" value="1"/>
</dbReference>
<dbReference type="Proteomes" id="UP001058974">
    <property type="component" value="Chromosome 5"/>
</dbReference>
<proteinExistence type="predicted"/>
<dbReference type="Gramene" id="Psat05G0494700-T1">
    <property type="protein sequence ID" value="KAI5409334.1"/>
    <property type="gene ID" value="KIW84_054947"/>
</dbReference>